<feature type="binding site" evidence="3">
    <location>
        <position position="97"/>
    </location>
    <ligand>
        <name>ATP</name>
        <dbReference type="ChEBI" id="CHEBI:30616"/>
    </ligand>
</feature>
<organism evidence="5 6">
    <name type="scientific">Paramecium sonneborni</name>
    <dbReference type="NCBI Taxonomy" id="65129"/>
    <lineage>
        <taxon>Eukaryota</taxon>
        <taxon>Sar</taxon>
        <taxon>Alveolata</taxon>
        <taxon>Ciliophora</taxon>
        <taxon>Intramacronucleata</taxon>
        <taxon>Oligohymenophorea</taxon>
        <taxon>Peniculida</taxon>
        <taxon>Parameciidae</taxon>
        <taxon>Paramecium</taxon>
    </lineage>
</organism>
<evidence type="ECO:0000256" key="1">
    <source>
        <dbReference type="ARBA" id="ARBA00022741"/>
    </source>
</evidence>
<dbReference type="PROSITE" id="PS50011">
    <property type="entry name" value="PROTEIN_KINASE_DOM"/>
    <property type="match status" value="1"/>
</dbReference>
<dbReference type="PANTHER" id="PTHR24347">
    <property type="entry name" value="SERINE/THREONINE-PROTEIN KINASE"/>
    <property type="match status" value="1"/>
</dbReference>
<dbReference type="PROSITE" id="PS00108">
    <property type="entry name" value="PROTEIN_KINASE_ST"/>
    <property type="match status" value="1"/>
</dbReference>
<accession>A0A8S1QSC7</accession>
<dbReference type="OrthoDB" id="318953at2759"/>
<name>A0A8S1QSC7_9CILI</name>
<keyword evidence="2 3" id="KW-0067">ATP-binding</keyword>
<dbReference type="AlphaFoldDB" id="A0A8S1QSC7"/>
<dbReference type="InterPro" id="IPR017441">
    <property type="entry name" value="Protein_kinase_ATP_BS"/>
</dbReference>
<reference evidence="5" key="1">
    <citation type="submission" date="2021-01" db="EMBL/GenBank/DDBJ databases">
        <authorList>
            <consortium name="Genoscope - CEA"/>
            <person name="William W."/>
        </authorList>
    </citation>
    <scope>NUCLEOTIDE SEQUENCE</scope>
</reference>
<sequence>MIQEAKTISSSSSQETKGYFEMIENQTRIFSFEQRLILKLISENSNIFIMAEEVPYNISQIMNKSYLIDNHPIIGSGSFGIVCMCKHLISQLYCAVKVHQRCQSEDILQQVNEYKIQCILNKKFPQSFLLLIDRVYIIQESLNYFTTFAGMEMGITTLSEYVAKVNIEYQEFLSIYHSILQQILEMHSLRIAHRDIKPANIIYTLKGWILSDFGCSLQYKYQKGKYLISGTKQYLPKNLRELLKTNFSQIQCDQNLFNNDIYSFLITMLQIYKKSHSILQLQKMLDDDCLLKDLPIEFQIYGKSYNYIKLNVLVGLNKIPILPSYLQEKQAQMYSIFEDKFQNEDYLMELMIKQKKILKFSEETIWNTYGLNKYSDFNNYVLQSIYNTSNVDHIIQKYNVLLLNEFQLLDDKSLLEINSSTKAWQYNLIQNYYFRLGNFEKQYQACLEMQKYSDDAQIQYKLFEIECLIEQDQQQKALLILEELDNQQYLLDDVSYVKLELLRTYLEKNCLETVNELSKHLMKVQTFFQSSILIQRLSFNFSWIILQYNTLDNMITMDNLSIPYQFFLEQNFKIFGIQANTPKEIIKQLEQRGADKYGIKIILFILASSTNFGFQQNDKIIIDDLFEIIIEYYEKFQFQDVWEIYYYYSIYSSKKNQYNKALSLVIKAMKIVDYSNNLYVLQILFQQIHCLICLGQSQEYQQNLLQILIIIKQIKCKQSRLNLIKRIVRVNYLAFTKNKFTSQIFNMMKECLNQESFTEILHILYKLEWETVLMSQQPLKLLKLFNNKMLSICEYTDNNDQDILKCIQNIVVISRQKVNVDQKKENVDIAVNFSARLIQNILIFEDLFKFNQTETLNIQNESLKYLYLNNYFENKDKSKEAYNIIQEYDYYNNYK</sequence>
<dbReference type="GO" id="GO:0004672">
    <property type="term" value="F:protein kinase activity"/>
    <property type="evidence" value="ECO:0007669"/>
    <property type="project" value="InterPro"/>
</dbReference>
<evidence type="ECO:0000256" key="3">
    <source>
        <dbReference type="PROSITE-ProRule" id="PRU10141"/>
    </source>
</evidence>
<comment type="caution">
    <text evidence="5">The sequence shown here is derived from an EMBL/GenBank/DDBJ whole genome shotgun (WGS) entry which is preliminary data.</text>
</comment>
<evidence type="ECO:0000313" key="5">
    <source>
        <dbReference type="EMBL" id="CAD8117724.1"/>
    </source>
</evidence>
<keyword evidence="1 3" id="KW-0547">Nucleotide-binding</keyword>
<evidence type="ECO:0000259" key="4">
    <source>
        <dbReference type="PROSITE" id="PS50011"/>
    </source>
</evidence>
<evidence type="ECO:0000256" key="2">
    <source>
        <dbReference type="ARBA" id="ARBA00022840"/>
    </source>
</evidence>
<gene>
    <name evidence="5" type="ORF">PSON_ATCC_30995.1.T1140190</name>
</gene>
<protein>
    <recommendedName>
        <fullName evidence="4">Protein kinase domain-containing protein</fullName>
    </recommendedName>
</protein>
<dbReference type="GO" id="GO:0005524">
    <property type="term" value="F:ATP binding"/>
    <property type="evidence" value="ECO:0007669"/>
    <property type="project" value="UniProtKB-UniRule"/>
</dbReference>
<dbReference type="EMBL" id="CAJJDN010000114">
    <property type="protein sequence ID" value="CAD8117724.1"/>
    <property type="molecule type" value="Genomic_DNA"/>
</dbReference>
<proteinExistence type="predicted"/>
<keyword evidence="6" id="KW-1185">Reference proteome</keyword>
<evidence type="ECO:0000313" key="6">
    <source>
        <dbReference type="Proteomes" id="UP000692954"/>
    </source>
</evidence>
<dbReference type="Proteomes" id="UP000692954">
    <property type="component" value="Unassembled WGS sequence"/>
</dbReference>
<dbReference type="InterPro" id="IPR008271">
    <property type="entry name" value="Ser/Thr_kinase_AS"/>
</dbReference>
<dbReference type="PROSITE" id="PS00107">
    <property type="entry name" value="PROTEIN_KINASE_ATP"/>
    <property type="match status" value="1"/>
</dbReference>
<dbReference type="InterPro" id="IPR000719">
    <property type="entry name" value="Prot_kinase_dom"/>
</dbReference>
<feature type="domain" description="Protein kinase" evidence="4">
    <location>
        <begin position="68"/>
        <end position="358"/>
    </location>
</feature>
<dbReference type="SMART" id="SM00220">
    <property type="entry name" value="S_TKc"/>
    <property type="match status" value="1"/>
</dbReference>
<dbReference type="Pfam" id="PF00069">
    <property type="entry name" value="Pkinase"/>
    <property type="match status" value="1"/>
</dbReference>